<sequence>MVFIWSWLASAAELSGLWMIGSKKKFGFLVSIIGNLIWVAVALLGLPATGLLLVVIPAMFINVRNFLKWKSAVKEDCSSCAHRICYDRHTVMCTIWTDKYHIERVPHKIKCQYYEEREKQNVEEKI</sequence>
<keyword evidence="1" id="KW-1133">Transmembrane helix</keyword>
<accession>A0A0F9JUY9</accession>
<organism evidence="2">
    <name type="scientific">marine sediment metagenome</name>
    <dbReference type="NCBI Taxonomy" id="412755"/>
    <lineage>
        <taxon>unclassified sequences</taxon>
        <taxon>metagenomes</taxon>
        <taxon>ecological metagenomes</taxon>
    </lineage>
</organism>
<keyword evidence="1" id="KW-0812">Transmembrane</keyword>
<comment type="caution">
    <text evidence="2">The sequence shown here is derived from an EMBL/GenBank/DDBJ whole genome shotgun (WGS) entry which is preliminary data.</text>
</comment>
<name>A0A0F9JUY9_9ZZZZ</name>
<reference evidence="2" key="1">
    <citation type="journal article" date="2015" name="Nature">
        <title>Complex archaea that bridge the gap between prokaryotes and eukaryotes.</title>
        <authorList>
            <person name="Spang A."/>
            <person name="Saw J.H."/>
            <person name="Jorgensen S.L."/>
            <person name="Zaremba-Niedzwiedzka K."/>
            <person name="Martijn J."/>
            <person name="Lind A.E."/>
            <person name="van Eijk R."/>
            <person name="Schleper C."/>
            <person name="Guy L."/>
            <person name="Ettema T.J."/>
        </authorList>
    </citation>
    <scope>NUCLEOTIDE SEQUENCE</scope>
</reference>
<protein>
    <submittedName>
        <fullName evidence="2">Uncharacterized protein</fullName>
    </submittedName>
</protein>
<dbReference type="AlphaFoldDB" id="A0A0F9JUY9"/>
<evidence type="ECO:0000313" key="2">
    <source>
        <dbReference type="EMBL" id="KKM73533.1"/>
    </source>
</evidence>
<proteinExistence type="predicted"/>
<feature type="transmembrane region" description="Helical" evidence="1">
    <location>
        <begin position="35"/>
        <end position="61"/>
    </location>
</feature>
<keyword evidence="1" id="KW-0472">Membrane</keyword>
<evidence type="ECO:0000256" key="1">
    <source>
        <dbReference type="SAM" id="Phobius"/>
    </source>
</evidence>
<dbReference type="EMBL" id="LAZR01009289">
    <property type="protein sequence ID" value="KKM73533.1"/>
    <property type="molecule type" value="Genomic_DNA"/>
</dbReference>
<gene>
    <name evidence="2" type="ORF">LCGC14_1409600</name>
</gene>